<dbReference type="AlphaFoldDB" id="A0A023EXP8"/>
<keyword evidence="1" id="KW-0472">Membrane</keyword>
<keyword evidence="1" id="KW-0812">Transmembrane</keyword>
<evidence type="ECO:0000256" key="1">
    <source>
        <dbReference type="SAM" id="Phobius"/>
    </source>
</evidence>
<feature type="transmembrane region" description="Helical" evidence="1">
    <location>
        <begin position="6"/>
        <end position="29"/>
    </location>
</feature>
<feature type="non-terminal residue" evidence="2">
    <location>
        <position position="101"/>
    </location>
</feature>
<protein>
    <submittedName>
        <fullName evidence="2">Putative secreted peptide</fullName>
    </submittedName>
</protein>
<feature type="transmembrane region" description="Helical" evidence="1">
    <location>
        <begin position="49"/>
        <end position="69"/>
    </location>
</feature>
<reference evidence="2" key="1">
    <citation type="journal article" date="2014" name="PLoS Negl. Trop. Dis.">
        <title>An updated insight into the Sialotranscriptome of Triatoma infestans: developmental stage and geographic variations.</title>
        <authorList>
            <person name="Schwarz A."/>
            <person name="Medrano-Mercado N."/>
            <person name="Schaub G.A."/>
            <person name="Struchiner C.J."/>
            <person name="Bargues M.D."/>
            <person name="Levy M.Z."/>
            <person name="Ribeiro J.M."/>
        </authorList>
    </citation>
    <scope>NUCLEOTIDE SEQUENCE</scope>
    <source>
        <strain evidence="2">Chile</strain>
        <tissue evidence="2">Salivary glands</tissue>
    </source>
</reference>
<sequence length="101" mass="12251">MTTAFIWVVFLIPSNDPLPHLLLVLQIFINCKAKILETAHCTPDREHYLFCNLCEILFMHYFVGFVIYLKNIVCFRLWVKNFCYNILYSQPNIFYCWYREI</sequence>
<accession>A0A023EXP8</accession>
<keyword evidence="1" id="KW-1133">Transmembrane helix</keyword>
<organism evidence="2">
    <name type="scientific">Triatoma infestans</name>
    <name type="common">Assassin bug</name>
    <dbReference type="NCBI Taxonomy" id="30076"/>
    <lineage>
        <taxon>Eukaryota</taxon>
        <taxon>Metazoa</taxon>
        <taxon>Ecdysozoa</taxon>
        <taxon>Arthropoda</taxon>
        <taxon>Hexapoda</taxon>
        <taxon>Insecta</taxon>
        <taxon>Pterygota</taxon>
        <taxon>Neoptera</taxon>
        <taxon>Paraneoptera</taxon>
        <taxon>Hemiptera</taxon>
        <taxon>Heteroptera</taxon>
        <taxon>Panheteroptera</taxon>
        <taxon>Cimicomorpha</taxon>
        <taxon>Reduviidae</taxon>
        <taxon>Triatominae</taxon>
        <taxon>Triatoma</taxon>
    </lineage>
</organism>
<name>A0A023EXP8_TRIIF</name>
<dbReference type="EMBL" id="GBBI01004687">
    <property type="protein sequence ID" value="JAC14025.1"/>
    <property type="molecule type" value="mRNA"/>
</dbReference>
<evidence type="ECO:0000313" key="2">
    <source>
        <dbReference type="EMBL" id="JAC14025.1"/>
    </source>
</evidence>
<proteinExistence type="evidence at transcript level"/>